<feature type="domain" description="CxC5 like cysteine cluster associated with KDZ" evidence="2">
    <location>
        <begin position="151"/>
        <end position="264"/>
    </location>
</feature>
<gene>
    <name evidence="4" type="ORF">MELLADRAFT_92735</name>
</gene>
<dbReference type="InterPro" id="IPR041539">
    <property type="entry name" value="CxC5"/>
</dbReference>
<evidence type="ECO:0008006" key="6">
    <source>
        <dbReference type="Google" id="ProtNLM"/>
    </source>
</evidence>
<dbReference type="STRING" id="747676.F4S2X1"/>
<evidence type="ECO:0000313" key="4">
    <source>
        <dbReference type="EMBL" id="EGG01018.1"/>
    </source>
</evidence>
<evidence type="ECO:0000256" key="1">
    <source>
        <dbReference type="SAM" id="MobiDB-lite"/>
    </source>
</evidence>
<feature type="domain" description="CxC6 like cysteine cluster associated with KDZ" evidence="3">
    <location>
        <begin position="312"/>
        <end position="392"/>
    </location>
</feature>
<sequence>MVLYRHPVGGRMVVPRLCTASSTPRLLQPETPSSPLMVNPFDFRTNMLVTEFTSRLEAEHPQLARHLTLANLVKFVNLASEVYHRADHALNFTSADTRVLPFLSLALQLDLDMDEYEAIWNLTFPSVPFAHINPANLIRLHGLEVKLPTKIHEVYLTPPTSICLVCDQPSGRPLEIRPRRLGYVYDLDGIHSAEFYTCSCLDCRATYRPSYYTTDETRVYYTKAQGAHPDHYQVHCHFGMTYRLAMSFRQLQMLAHAHGDNTDRLLPAMIRELHYIANNGALHRDHFCSLCVRTYPIEHEGKETVKIIREVVTDGLTIGHWRCTASSAQLQALAHRAGAPPPDGPCLNALPKVTSRFCAEHEETLKGWCVAQPCTKLAEPGSETCKSQKHKEALTAFQALKKKNFSLKSMLNRPGSHLPSDPSVHLHPDTAELIDFDALHQANEADREHEAACDGGAAKPKGTPVLSRSRTHNDQLIVGACGIILSWCTFYNAEAPSALRDYLVEAFPDGLPEVIFYDNACNLLRVIHNGDKDPTPFENTVIPVDPFHHRSHKESNSFCQMYTDPKKFPDL</sequence>
<dbReference type="eggNOG" id="ENOG502S1HF">
    <property type="taxonomic scope" value="Eukaryota"/>
</dbReference>
<dbReference type="EMBL" id="GL883141">
    <property type="protein sequence ID" value="EGG01018.1"/>
    <property type="molecule type" value="Genomic_DNA"/>
</dbReference>
<proteinExistence type="predicted"/>
<evidence type="ECO:0000313" key="5">
    <source>
        <dbReference type="Proteomes" id="UP000001072"/>
    </source>
</evidence>
<dbReference type="GeneID" id="18936349"/>
<dbReference type="VEuPathDB" id="FungiDB:MELLADRAFT_92735"/>
<dbReference type="AlphaFoldDB" id="F4S2X1"/>
<evidence type="ECO:0000259" key="3">
    <source>
        <dbReference type="Pfam" id="PF18721"/>
    </source>
</evidence>
<protein>
    <recommendedName>
        <fullName evidence="6">CxC5 like cysteine cluster associated with KDZ domain-containing protein</fullName>
    </recommendedName>
</protein>
<keyword evidence="5" id="KW-1185">Reference proteome</keyword>
<dbReference type="HOGENOM" id="CLU_004966_5_1_1"/>
<dbReference type="KEGG" id="mlr:MELLADRAFT_92735"/>
<dbReference type="Pfam" id="PF18718">
    <property type="entry name" value="CxC5"/>
    <property type="match status" value="1"/>
</dbReference>
<dbReference type="InterPro" id="IPR040898">
    <property type="entry name" value="CxC6"/>
</dbReference>
<dbReference type="InParanoid" id="F4S2X1"/>
<feature type="region of interest" description="Disordered" evidence="1">
    <location>
        <begin position="447"/>
        <end position="467"/>
    </location>
</feature>
<dbReference type="RefSeq" id="XP_007415618.1">
    <property type="nucleotide sequence ID" value="XM_007415556.1"/>
</dbReference>
<dbReference type="Proteomes" id="UP000001072">
    <property type="component" value="Unassembled WGS sequence"/>
</dbReference>
<name>F4S2X1_MELLP</name>
<organism evidence="5">
    <name type="scientific">Melampsora larici-populina (strain 98AG31 / pathotype 3-4-7)</name>
    <name type="common">Poplar leaf rust fungus</name>
    <dbReference type="NCBI Taxonomy" id="747676"/>
    <lineage>
        <taxon>Eukaryota</taxon>
        <taxon>Fungi</taxon>
        <taxon>Dikarya</taxon>
        <taxon>Basidiomycota</taxon>
        <taxon>Pucciniomycotina</taxon>
        <taxon>Pucciniomycetes</taxon>
        <taxon>Pucciniales</taxon>
        <taxon>Melampsoraceae</taxon>
        <taxon>Melampsora</taxon>
    </lineage>
</organism>
<dbReference type="Pfam" id="PF18721">
    <property type="entry name" value="CxC6"/>
    <property type="match status" value="1"/>
</dbReference>
<evidence type="ECO:0000259" key="2">
    <source>
        <dbReference type="Pfam" id="PF18718"/>
    </source>
</evidence>
<reference evidence="5" key="1">
    <citation type="journal article" date="2011" name="Proc. Natl. Acad. Sci. U.S.A.">
        <title>Obligate biotrophy features unraveled by the genomic analysis of rust fungi.</title>
        <authorList>
            <person name="Duplessis S."/>
            <person name="Cuomo C.A."/>
            <person name="Lin Y.-C."/>
            <person name="Aerts A."/>
            <person name="Tisserant E."/>
            <person name="Veneault-Fourrey C."/>
            <person name="Joly D.L."/>
            <person name="Hacquard S."/>
            <person name="Amselem J."/>
            <person name="Cantarel B.L."/>
            <person name="Chiu R."/>
            <person name="Coutinho P.M."/>
            <person name="Feau N."/>
            <person name="Field M."/>
            <person name="Frey P."/>
            <person name="Gelhaye E."/>
            <person name="Goldberg J."/>
            <person name="Grabherr M.G."/>
            <person name="Kodira C.D."/>
            <person name="Kohler A."/>
            <person name="Kuees U."/>
            <person name="Lindquist E.A."/>
            <person name="Lucas S.M."/>
            <person name="Mago R."/>
            <person name="Mauceli E."/>
            <person name="Morin E."/>
            <person name="Murat C."/>
            <person name="Pangilinan J.L."/>
            <person name="Park R."/>
            <person name="Pearson M."/>
            <person name="Quesneville H."/>
            <person name="Rouhier N."/>
            <person name="Sakthikumar S."/>
            <person name="Salamov A.A."/>
            <person name="Schmutz J."/>
            <person name="Selles B."/>
            <person name="Shapiro H."/>
            <person name="Tanguay P."/>
            <person name="Tuskan G.A."/>
            <person name="Henrissat B."/>
            <person name="Van de Peer Y."/>
            <person name="Rouze P."/>
            <person name="Ellis J.G."/>
            <person name="Dodds P.N."/>
            <person name="Schein J.E."/>
            <person name="Zhong S."/>
            <person name="Hamelin R.C."/>
            <person name="Grigoriev I.V."/>
            <person name="Szabo L.J."/>
            <person name="Martin F."/>
        </authorList>
    </citation>
    <scope>NUCLEOTIDE SEQUENCE [LARGE SCALE GENOMIC DNA]</scope>
    <source>
        <strain evidence="5">98AG31 / pathotype 3-4-7</strain>
    </source>
</reference>
<accession>F4S2X1</accession>